<dbReference type="GO" id="GO:0004364">
    <property type="term" value="F:glutathione transferase activity"/>
    <property type="evidence" value="ECO:0007669"/>
    <property type="project" value="UniProtKB-EC"/>
</dbReference>
<accession>A0A1B6I8E4</accession>
<dbReference type="SUPFAM" id="SSF47616">
    <property type="entry name" value="GST C-terminal domain-like"/>
    <property type="match status" value="1"/>
</dbReference>
<dbReference type="Gene3D" id="1.20.1050.10">
    <property type="match status" value="1"/>
</dbReference>
<comment type="subcellular location">
    <subcellularLocation>
        <location evidence="1">Cytoplasm</location>
    </subcellularLocation>
</comment>
<evidence type="ECO:0000313" key="10">
    <source>
        <dbReference type="EMBL" id="JAS72944.1"/>
    </source>
</evidence>
<dbReference type="CDD" id="cd03183">
    <property type="entry name" value="GST_C_Theta"/>
    <property type="match status" value="1"/>
</dbReference>
<comment type="similarity">
    <text evidence="2">Belongs to the GST superfamily. Theta family.</text>
</comment>
<evidence type="ECO:0000313" key="13">
    <source>
        <dbReference type="EMBL" id="JAT05926.1"/>
    </source>
</evidence>
<gene>
    <name evidence="11" type="ORF">g.20925</name>
    <name evidence="13" type="ORF">g.20926</name>
    <name evidence="12" type="ORF">g.20927</name>
    <name evidence="10" type="ORF">g.20928</name>
</gene>
<keyword evidence="5" id="KW-0963">Cytoplasm</keyword>
<evidence type="ECO:0000256" key="2">
    <source>
        <dbReference type="ARBA" id="ARBA00009899"/>
    </source>
</evidence>
<evidence type="ECO:0000259" key="8">
    <source>
        <dbReference type="PROSITE" id="PS50404"/>
    </source>
</evidence>
<dbReference type="PANTHER" id="PTHR43917">
    <property type="match status" value="1"/>
</dbReference>
<evidence type="ECO:0000256" key="3">
    <source>
        <dbReference type="ARBA" id="ARBA00011738"/>
    </source>
</evidence>
<dbReference type="PROSITE" id="PS50405">
    <property type="entry name" value="GST_CTER"/>
    <property type="match status" value="1"/>
</dbReference>
<keyword evidence="6" id="KW-0808">Transferase</keyword>
<dbReference type="InterPro" id="IPR036249">
    <property type="entry name" value="Thioredoxin-like_sf"/>
</dbReference>
<dbReference type="EMBL" id="GECU01024508">
    <property type="protein sequence ID" value="JAS83198.1"/>
    <property type="molecule type" value="Transcribed_RNA"/>
</dbReference>
<dbReference type="EMBL" id="GECU01016286">
    <property type="protein sequence ID" value="JAS91420.1"/>
    <property type="molecule type" value="Transcribed_RNA"/>
</dbReference>
<feature type="domain" description="GST N-terminal" evidence="8">
    <location>
        <begin position="2"/>
        <end position="83"/>
    </location>
</feature>
<dbReference type="Gene3D" id="3.40.30.10">
    <property type="entry name" value="Glutaredoxin"/>
    <property type="match status" value="1"/>
</dbReference>
<dbReference type="SFLD" id="SFLDS00019">
    <property type="entry name" value="Glutathione_Transferase_(cytos"/>
    <property type="match status" value="1"/>
</dbReference>
<dbReference type="GO" id="GO:0005737">
    <property type="term" value="C:cytoplasm"/>
    <property type="evidence" value="ECO:0007669"/>
    <property type="project" value="UniProtKB-SubCell"/>
</dbReference>
<evidence type="ECO:0000256" key="7">
    <source>
        <dbReference type="ARBA" id="ARBA00047960"/>
    </source>
</evidence>
<dbReference type="Pfam" id="PF02798">
    <property type="entry name" value="GST_N"/>
    <property type="match status" value="1"/>
</dbReference>
<protein>
    <recommendedName>
        <fullName evidence="4">glutathione transferase</fullName>
        <ecNumber evidence="4">2.5.1.18</ecNumber>
    </recommendedName>
</protein>
<dbReference type="InterPro" id="IPR040077">
    <property type="entry name" value="GST_C_Theta"/>
</dbReference>
<organism evidence="11">
    <name type="scientific">Homalodisca liturata</name>
    <dbReference type="NCBI Taxonomy" id="320908"/>
    <lineage>
        <taxon>Eukaryota</taxon>
        <taxon>Metazoa</taxon>
        <taxon>Ecdysozoa</taxon>
        <taxon>Arthropoda</taxon>
        <taxon>Hexapoda</taxon>
        <taxon>Insecta</taxon>
        <taxon>Pterygota</taxon>
        <taxon>Neoptera</taxon>
        <taxon>Paraneoptera</taxon>
        <taxon>Hemiptera</taxon>
        <taxon>Auchenorrhyncha</taxon>
        <taxon>Membracoidea</taxon>
        <taxon>Cicadellidae</taxon>
        <taxon>Cicadellinae</taxon>
        <taxon>Proconiini</taxon>
        <taxon>Homalodisca</taxon>
    </lineage>
</organism>
<dbReference type="AlphaFoldDB" id="A0A1B6I8E4"/>
<dbReference type="Pfam" id="PF00043">
    <property type="entry name" value="GST_C"/>
    <property type="match status" value="1"/>
</dbReference>
<name>A0A1B6I8E4_9HEMI</name>
<evidence type="ECO:0000256" key="5">
    <source>
        <dbReference type="ARBA" id="ARBA00022490"/>
    </source>
</evidence>
<dbReference type="SFLD" id="SFLDG01153">
    <property type="entry name" value="Main.4:_Theta-like"/>
    <property type="match status" value="1"/>
</dbReference>
<evidence type="ECO:0000256" key="6">
    <source>
        <dbReference type="ARBA" id="ARBA00022679"/>
    </source>
</evidence>
<dbReference type="SFLD" id="SFLDG00358">
    <property type="entry name" value="Main_(cytGST)"/>
    <property type="match status" value="1"/>
</dbReference>
<dbReference type="FunFam" id="1.20.1050.10:FF:000008">
    <property type="entry name" value="Glutathione S-transferase theta-1"/>
    <property type="match status" value="1"/>
</dbReference>
<evidence type="ECO:0000313" key="12">
    <source>
        <dbReference type="EMBL" id="JAS91420.1"/>
    </source>
</evidence>
<dbReference type="InterPro" id="IPR036282">
    <property type="entry name" value="Glutathione-S-Trfase_C_sf"/>
</dbReference>
<evidence type="ECO:0000313" key="11">
    <source>
        <dbReference type="EMBL" id="JAS83198.1"/>
    </source>
</evidence>
<dbReference type="InterPro" id="IPR004046">
    <property type="entry name" value="GST_C"/>
</dbReference>
<dbReference type="InterPro" id="IPR010987">
    <property type="entry name" value="Glutathione-S-Trfase_C-like"/>
</dbReference>
<dbReference type="EMBL" id="GECU01034762">
    <property type="protein sequence ID" value="JAS72944.1"/>
    <property type="molecule type" value="Transcribed_RNA"/>
</dbReference>
<reference evidence="11" key="1">
    <citation type="submission" date="2015-11" db="EMBL/GenBank/DDBJ databases">
        <title>De novo transcriptome assembly of four potential Pierce s Disease insect vectors from Arizona vineyards.</title>
        <authorList>
            <person name="Tassone E.E."/>
        </authorList>
    </citation>
    <scope>NUCLEOTIDE SEQUENCE</scope>
</reference>
<evidence type="ECO:0000259" key="9">
    <source>
        <dbReference type="PROSITE" id="PS50405"/>
    </source>
</evidence>
<evidence type="ECO:0000256" key="4">
    <source>
        <dbReference type="ARBA" id="ARBA00012452"/>
    </source>
</evidence>
<dbReference type="FunFam" id="3.40.30.10:FF:000176">
    <property type="entry name" value="Glutathione S-transferase theta-1"/>
    <property type="match status" value="1"/>
</dbReference>
<comment type="catalytic activity">
    <reaction evidence="7">
        <text>RX + glutathione = an S-substituted glutathione + a halide anion + H(+)</text>
        <dbReference type="Rhea" id="RHEA:16437"/>
        <dbReference type="ChEBI" id="CHEBI:15378"/>
        <dbReference type="ChEBI" id="CHEBI:16042"/>
        <dbReference type="ChEBI" id="CHEBI:17792"/>
        <dbReference type="ChEBI" id="CHEBI:57925"/>
        <dbReference type="ChEBI" id="CHEBI:90779"/>
        <dbReference type="EC" id="2.5.1.18"/>
    </reaction>
</comment>
<dbReference type="PROSITE" id="PS50404">
    <property type="entry name" value="GST_NTER"/>
    <property type="match status" value="1"/>
</dbReference>
<dbReference type="InterPro" id="IPR051369">
    <property type="entry name" value="GST_Theta"/>
</dbReference>
<evidence type="ECO:0000256" key="1">
    <source>
        <dbReference type="ARBA" id="ARBA00004496"/>
    </source>
</evidence>
<dbReference type="EC" id="2.5.1.18" evidence="4"/>
<dbReference type="InterPro" id="IPR004045">
    <property type="entry name" value="Glutathione_S-Trfase_N"/>
</dbReference>
<feature type="domain" description="GST C-terminal" evidence="9">
    <location>
        <begin position="89"/>
        <end position="218"/>
    </location>
</feature>
<sequence>MSKIKLYYDTLSQPARALKLFLLVNKIPYEGITVNLAKGEHFQPEFKKINPLRKVPVLEHNGTIIRESVGIFRYLCRELDIPDHWYPKDSLQQAKVDEYLEWQHLNTRLFCAMFVHYKVLKPKFAGEPQDEKMVSYAFKGMQSTLDVISNVWLKDRKYLCGDKISIADLLGVCELEQPRLGGYDVGKDRPILKAYMERVRGDLQPHYSEVMKRFDKFLSKYGDLIAKL</sequence>
<proteinExistence type="inferred from homology"/>
<dbReference type="GO" id="GO:0006749">
    <property type="term" value="P:glutathione metabolic process"/>
    <property type="evidence" value="ECO:0007669"/>
    <property type="project" value="TreeGrafter"/>
</dbReference>
<dbReference type="SUPFAM" id="SSF52833">
    <property type="entry name" value="Thioredoxin-like"/>
    <property type="match status" value="1"/>
</dbReference>
<dbReference type="InterPro" id="IPR040079">
    <property type="entry name" value="Glutathione_S-Trfase"/>
</dbReference>
<comment type="subunit">
    <text evidence="3">Homodimer.</text>
</comment>
<dbReference type="EMBL" id="GECU01001781">
    <property type="protein sequence ID" value="JAT05926.1"/>
    <property type="molecule type" value="Transcribed_RNA"/>
</dbReference>
<dbReference type="PANTHER" id="PTHR43917:SF8">
    <property type="entry name" value="GH16740P-RELATED"/>
    <property type="match status" value="1"/>
</dbReference>